<evidence type="ECO:0000313" key="2">
    <source>
        <dbReference type="Proteomes" id="UP001206067"/>
    </source>
</evidence>
<dbReference type="Pfam" id="PF02561">
    <property type="entry name" value="FliS"/>
    <property type="match status" value="1"/>
</dbReference>
<sequence length="122" mass="13743">MLQTLDPAKAYRMVDFDARVGGLAGPDLVRLCFEEIDAALDRALWAHDRQRTELRYKSLERAQLGVSALLLGLDRSHPAAASLDTFYRSLVTRLMASRRAFDPADVAEVRRDMADVRQSFFG</sequence>
<keyword evidence="1" id="KW-0966">Cell projection</keyword>
<dbReference type="SUPFAM" id="SSF101116">
    <property type="entry name" value="Flagellar export chaperone FliS"/>
    <property type="match status" value="1"/>
</dbReference>
<keyword evidence="1" id="KW-0282">Flagellum</keyword>
<dbReference type="InterPro" id="IPR003713">
    <property type="entry name" value="FliS"/>
</dbReference>
<accession>A0ABT1XMB2</accession>
<proteinExistence type="predicted"/>
<dbReference type="EMBL" id="JANKHH010000001">
    <property type="protein sequence ID" value="MCR2832793.1"/>
    <property type="molecule type" value="Genomic_DNA"/>
</dbReference>
<gene>
    <name evidence="1" type="ORF">NSO95_02440</name>
</gene>
<reference evidence="1 2" key="1">
    <citation type="submission" date="2022-08" db="EMBL/GenBank/DDBJ databases">
        <title>Polyphasic taxonomy analysis of Qipengyuania sp.RS5-5.</title>
        <authorList>
            <person name="Xamxidin M."/>
            <person name="Wu M."/>
        </authorList>
    </citation>
    <scope>NUCLEOTIDE SEQUENCE [LARGE SCALE GENOMIC DNA]</scope>
    <source>
        <strain evidence="1 2">RS5-5</strain>
    </source>
</reference>
<dbReference type="Proteomes" id="UP001206067">
    <property type="component" value="Unassembled WGS sequence"/>
</dbReference>
<evidence type="ECO:0000313" key="1">
    <source>
        <dbReference type="EMBL" id="MCR2832793.1"/>
    </source>
</evidence>
<protein>
    <submittedName>
        <fullName evidence="1">Flagellar protein FliS</fullName>
    </submittedName>
</protein>
<dbReference type="Gene3D" id="6.10.140.1940">
    <property type="match status" value="1"/>
</dbReference>
<name>A0ABT1XMB2_9SPHN</name>
<dbReference type="InterPro" id="IPR036584">
    <property type="entry name" value="FliS_sf"/>
</dbReference>
<dbReference type="RefSeq" id="WP_257594550.1">
    <property type="nucleotide sequence ID" value="NZ_JANKHH010000001.1"/>
</dbReference>
<organism evidence="1 2">
    <name type="scientific">Parerythrobacter lacustris</name>
    <dbReference type="NCBI Taxonomy" id="2969984"/>
    <lineage>
        <taxon>Bacteria</taxon>
        <taxon>Pseudomonadati</taxon>
        <taxon>Pseudomonadota</taxon>
        <taxon>Alphaproteobacteria</taxon>
        <taxon>Sphingomonadales</taxon>
        <taxon>Erythrobacteraceae</taxon>
        <taxon>Parerythrobacter</taxon>
    </lineage>
</organism>
<comment type="caution">
    <text evidence="1">The sequence shown here is derived from an EMBL/GenBank/DDBJ whole genome shotgun (WGS) entry which is preliminary data.</text>
</comment>
<keyword evidence="2" id="KW-1185">Reference proteome</keyword>
<keyword evidence="1" id="KW-0969">Cilium</keyword>